<reference evidence="12" key="1">
    <citation type="submission" date="2013-03" db="EMBL/GenBank/DDBJ databases">
        <title>The Genome Sequence of Anopheles dirus WRAIR2.</title>
        <authorList>
            <consortium name="The Broad Institute Genomics Platform"/>
            <person name="Neafsey D.E."/>
            <person name="Walton C."/>
            <person name="Walker B."/>
            <person name="Young S.K."/>
            <person name="Zeng Q."/>
            <person name="Gargeya S."/>
            <person name="Fitzgerald M."/>
            <person name="Haas B."/>
            <person name="Abouelleil A."/>
            <person name="Allen A.W."/>
            <person name="Alvarado L."/>
            <person name="Arachchi H.M."/>
            <person name="Berlin A.M."/>
            <person name="Chapman S.B."/>
            <person name="Gainer-Dewar J."/>
            <person name="Goldberg J."/>
            <person name="Griggs A."/>
            <person name="Gujja S."/>
            <person name="Hansen M."/>
            <person name="Howarth C."/>
            <person name="Imamovic A."/>
            <person name="Ireland A."/>
            <person name="Larimer J."/>
            <person name="McCowan C."/>
            <person name="Murphy C."/>
            <person name="Pearson M."/>
            <person name="Poon T.W."/>
            <person name="Priest M."/>
            <person name="Roberts A."/>
            <person name="Saif S."/>
            <person name="Shea T."/>
            <person name="Sisk P."/>
            <person name="Sykes S."/>
            <person name="Wortman J."/>
            <person name="Nusbaum C."/>
            <person name="Birren B."/>
        </authorList>
    </citation>
    <scope>NUCLEOTIDE SEQUENCE [LARGE SCALE GENOMIC DNA]</scope>
    <source>
        <strain evidence="12">WRAIR2</strain>
    </source>
</reference>
<evidence type="ECO:0000256" key="8">
    <source>
        <dbReference type="ARBA" id="ARBA00024195"/>
    </source>
</evidence>
<dbReference type="GO" id="GO:0004252">
    <property type="term" value="F:serine-type endopeptidase activity"/>
    <property type="evidence" value="ECO:0007669"/>
    <property type="project" value="InterPro"/>
</dbReference>
<dbReference type="PROSITE" id="PS50240">
    <property type="entry name" value="TRYPSIN_DOM"/>
    <property type="match status" value="1"/>
</dbReference>
<evidence type="ECO:0000256" key="9">
    <source>
        <dbReference type="SAM" id="SignalP"/>
    </source>
</evidence>
<reference evidence="11" key="2">
    <citation type="submission" date="2020-05" db="UniProtKB">
        <authorList>
            <consortium name="EnsemblMetazoa"/>
        </authorList>
    </citation>
    <scope>IDENTIFICATION</scope>
    <source>
        <strain evidence="11">WRAIR2</strain>
    </source>
</reference>
<feature type="chain" id="PRO_5008129580" description="Peptidase S1 domain-containing protein" evidence="9">
    <location>
        <begin position="20"/>
        <end position="367"/>
    </location>
</feature>
<evidence type="ECO:0000256" key="2">
    <source>
        <dbReference type="ARBA" id="ARBA00022525"/>
    </source>
</evidence>
<proteinExistence type="inferred from homology"/>
<accession>A0A182NA44</accession>
<dbReference type="CDD" id="cd00190">
    <property type="entry name" value="Tryp_SPc"/>
    <property type="match status" value="1"/>
</dbReference>
<keyword evidence="5" id="KW-0391">Immunity</keyword>
<keyword evidence="2" id="KW-0964">Secreted</keyword>
<dbReference type="GO" id="GO:0045087">
    <property type="term" value="P:innate immune response"/>
    <property type="evidence" value="ECO:0007669"/>
    <property type="project" value="UniProtKB-KW"/>
</dbReference>
<dbReference type="InterPro" id="IPR001254">
    <property type="entry name" value="Trypsin_dom"/>
</dbReference>
<dbReference type="FunFam" id="2.40.10.10:FF:000028">
    <property type="entry name" value="Serine protease easter"/>
    <property type="match status" value="1"/>
</dbReference>
<organism evidence="11 12">
    <name type="scientific">Anopheles dirus</name>
    <dbReference type="NCBI Taxonomy" id="7168"/>
    <lineage>
        <taxon>Eukaryota</taxon>
        <taxon>Metazoa</taxon>
        <taxon>Ecdysozoa</taxon>
        <taxon>Arthropoda</taxon>
        <taxon>Hexapoda</taxon>
        <taxon>Insecta</taxon>
        <taxon>Pterygota</taxon>
        <taxon>Neoptera</taxon>
        <taxon>Endopterygota</taxon>
        <taxon>Diptera</taxon>
        <taxon>Nematocera</taxon>
        <taxon>Culicoidea</taxon>
        <taxon>Culicidae</taxon>
        <taxon>Anophelinae</taxon>
        <taxon>Anopheles</taxon>
    </lineage>
</organism>
<dbReference type="GO" id="GO:0005576">
    <property type="term" value="C:extracellular region"/>
    <property type="evidence" value="ECO:0007669"/>
    <property type="project" value="UniProtKB-SubCell"/>
</dbReference>
<dbReference type="Proteomes" id="UP000075884">
    <property type="component" value="Unassembled WGS sequence"/>
</dbReference>
<name>A0A182NA44_9DIPT</name>
<dbReference type="PANTHER" id="PTHR24258">
    <property type="entry name" value="SERINE PROTEASE-RELATED"/>
    <property type="match status" value="1"/>
</dbReference>
<feature type="signal peptide" evidence="9">
    <location>
        <begin position="1"/>
        <end position="19"/>
    </location>
</feature>
<dbReference type="EnsemblMetazoa" id="ADIR004520-RA">
    <property type="protein sequence ID" value="ADIR004520-PA"/>
    <property type="gene ID" value="ADIR004520"/>
</dbReference>
<keyword evidence="12" id="KW-1185">Reference proteome</keyword>
<dbReference type="InterPro" id="IPR043504">
    <property type="entry name" value="Peptidase_S1_PA_chymotrypsin"/>
</dbReference>
<dbReference type="GO" id="GO:0006508">
    <property type="term" value="P:proteolysis"/>
    <property type="evidence" value="ECO:0007669"/>
    <property type="project" value="InterPro"/>
</dbReference>
<evidence type="ECO:0000256" key="6">
    <source>
        <dbReference type="ARBA" id="ARBA00023157"/>
    </source>
</evidence>
<keyword evidence="4 9" id="KW-0732">Signal</keyword>
<protein>
    <recommendedName>
        <fullName evidence="10">Peptidase S1 domain-containing protein</fullName>
    </recommendedName>
</protein>
<dbReference type="STRING" id="7168.A0A182NA44"/>
<evidence type="ECO:0000256" key="7">
    <source>
        <dbReference type="ARBA" id="ARBA00023180"/>
    </source>
</evidence>
<dbReference type="InterPro" id="IPR009003">
    <property type="entry name" value="Peptidase_S1_PA"/>
</dbReference>
<keyword evidence="6" id="KW-1015">Disulfide bond</keyword>
<keyword evidence="3" id="KW-0399">Innate immunity</keyword>
<dbReference type="Pfam" id="PF00089">
    <property type="entry name" value="Trypsin"/>
    <property type="match status" value="1"/>
</dbReference>
<dbReference type="FunFam" id="2.40.10.10:FF:000002">
    <property type="entry name" value="Transmembrane protease serine"/>
    <property type="match status" value="1"/>
</dbReference>
<dbReference type="VEuPathDB" id="VectorBase:ADIR004520"/>
<dbReference type="SMART" id="SM00020">
    <property type="entry name" value="Tryp_SPc"/>
    <property type="match status" value="1"/>
</dbReference>
<dbReference type="Gene3D" id="2.40.10.10">
    <property type="entry name" value="Trypsin-like serine proteases"/>
    <property type="match status" value="2"/>
</dbReference>
<evidence type="ECO:0000256" key="4">
    <source>
        <dbReference type="ARBA" id="ARBA00022729"/>
    </source>
</evidence>
<sequence>MYVPSVIGLMCLVFRHIGADDLSNESQLQVCADGYCLPKHLCPTGRIEEDNDDGSRLLTLDVEQENECDDFMKICCIGASKDYPKAGFGFMASVSSVEHKCGVSNPGGLVYNVTSNLTYAGYAEFPWTVAIFKSDYKKNDLILVHVGGGSLIHPKFVLTAAHIVYKPERYIARLGEWNMRSEAEIYSSQDIGVEERIKHPNYLDTCMPNNDIALLVLKRSVIYTEHIRPICLPSPQDVFDGQRCIATGWGVDIRTNEPADIMKRTELPVVPKARCQLLYRVADSDDSFRLHQSAMCAGGEVGADTCSKDGGSPLACSREDESYVLAGIVSWGLECGRIDAPGVYVDVAKFACWINDTIEGYEELHGI</sequence>
<dbReference type="SUPFAM" id="SSF50494">
    <property type="entry name" value="Trypsin-like serine proteases"/>
    <property type="match status" value="1"/>
</dbReference>
<evidence type="ECO:0000256" key="3">
    <source>
        <dbReference type="ARBA" id="ARBA00022588"/>
    </source>
</evidence>
<comment type="subcellular location">
    <subcellularLocation>
        <location evidence="1">Secreted</location>
    </subcellularLocation>
</comment>
<evidence type="ECO:0000259" key="10">
    <source>
        <dbReference type="PROSITE" id="PS50240"/>
    </source>
</evidence>
<dbReference type="InterPro" id="IPR001314">
    <property type="entry name" value="Peptidase_S1A"/>
</dbReference>
<evidence type="ECO:0000256" key="5">
    <source>
        <dbReference type="ARBA" id="ARBA00022859"/>
    </source>
</evidence>
<dbReference type="AlphaFoldDB" id="A0A182NA44"/>
<dbReference type="PANTHER" id="PTHR24258:SF129">
    <property type="entry name" value="LP15124P-RELATED"/>
    <property type="match status" value="1"/>
</dbReference>
<feature type="domain" description="Peptidase S1" evidence="10">
    <location>
        <begin position="105"/>
        <end position="359"/>
    </location>
</feature>
<evidence type="ECO:0000256" key="1">
    <source>
        <dbReference type="ARBA" id="ARBA00004613"/>
    </source>
</evidence>
<comment type="similarity">
    <text evidence="8">Belongs to the peptidase S1 family. CLIP subfamily.</text>
</comment>
<dbReference type="PRINTS" id="PR00722">
    <property type="entry name" value="CHYMOTRYPSIN"/>
</dbReference>
<evidence type="ECO:0000313" key="11">
    <source>
        <dbReference type="EnsemblMetazoa" id="ADIR004520-PA"/>
    </source>
</evidence>
<keyword evidence="7" id="KW-0325">Glycoprotein</keyword>
<evidence type="ECO:0000313" key="12">
    <source>
        <dbReference type="Proteomes" id="UP000075884"/>
    </source>
</evidence>